<keyword evidence="2" id="KW-1185">Reference proteome</keyword>
<accession>A0A8S1VIL2</accession>
<proteinExistence type="predicted"/>
<dbReference type="EMBL" id="CAJJDO010000064">
    <property type="protein sequence ID" value="CAD8176155.1"/>
    <property type="molecule type" value="Genomic_DNA"/>
</dbReference>
<gene>
    <name evidence="1" type="ORF">PPENT_87.1.T0640197</name>
</gene>
<protein>
    <submittedName>
        <fullName evidence="1">Uncharacterized protein</fullName>
    </submittedName>
</protein>
<dbReference type="OrthoDB" id="304456at2759"/>
<organism evidence="1 2">
    <name type="scientific">Paramecium pentaurelia</name>
    <dbReference type="NCBI Taxonomy" id="43138"/>
    <lineage>
        <taxon>Eukaryota</taxon>
        <taxon>Sar</taxon>
        <taxon>Alveolata</taxon>
        <taxon>Ciliophora</taxon>
        <taxon>Intramacronucleata</taxon>
        <taxon>Oligohymenophorea</taxon>
        <taxon>Peniculida</taxon>
        <taxon>Parameciidae</taxon>
        <taxon>Paramecium</taxon>
    </lineage>
</organism>
<evidence type="ECO:0000313" key="1">
    <source>
        <dbReference type="EMBL" id="CAD8176155.1"/>
    </source>
</evidence>
<dbReference type="Proteomes" id="UP000689195">
    <property type="component" value="Unassembled WGS sequence"/>
</dbReference>
<dbReference type="AlphaFoldDB" id="A0A8S1VIL2"/>
<reference evidence="1" key="1">
    <citation type="submission" date="2021-01" db="EMBL/GenBank/DDBJ databases">
        <authorList>
            <consortium name="Genoscope - CEA"/>
            <person name="William W."/>
        </authorList>
    </citation>
    <scope>NUCLEOTIDE SEQUENCE</scope>
</reference>
<comment type="caution">
    <text evidence="1">The sequence shown here is derived from an EMBL/GenBank/DDBJ whole genome shotgun (WGS) entry which is preliminary data.</text>
</comment>
<sequence length="77" mass="8880">MYPGILVICWIIPGFVNLIGVKSVIWKSIDFGLGSLIGFFDAYWYCYTALADRLIYENGEFVIRIKDNTEEQELPKI</sequence>
<evidence type="ECO:0000313" key="2">
    <source>
        <dbReference type="Proteomes" id="UP000689195"/>
    </source>
</evidence>
<name>A0A8S1VIL2_9CILI</name>